<evidence type="ECO:0000313" key="3">
    <source>
        <dbReference type="Proteomes" id="UP001196509"/>
    </source>
</evidence>
<feature type="domain" description="BioF2-like acetyltransferase" evidence="1">
    <location>
        <begin position="178"/>
        <end position="330"/>
    </location>
</feature>
<dbReference type="Proteomes" id="UP001196509">
    <property type="component" value="Unassembled WGS sequence"/>
</dbReference>
<dbReference type="SUPFAM" id="SSF55729">
    <property type="entry name" value="Acyl-CoA N-acyltransferases (Nat)"/>
    <property type="match status" value="1"/>
</dbReference>
<dbReference type="GO" id="GO:0016746">
    <property type="term" value="F:acyltransferase activity"/>
    <property type="evidence" value="ECO:0007669"/>
    <property type="project" value="UniProtKB-KW"/>
</dbReference>
<comment type="caution">
    <text evidence="2">The sequence shown here is derived from an EMBL/GenBank/DDBJ whole genome shotgun (WGS) entry which is preliminary data.</text>
</comment>
<dbReference type="InterPro" id="IPR038740">
    <property type="entry name" value="BioF2-like_GNAT_dom"/>
</dbReference>
<keyword evidence="2" id="KW-0808">Transferase</keyword>
<gene>
    <name evidence="2" type="ORF">K1W69_04960</name>
</gene>
<accession>A0AAE3D0A4</accession>
<keyword evidence="3" id="KW-1185">Reference proteome</keyword>
<keyword evidence="2" id="KW-0012">Acyltransferase</keyword>
<reference evidence="2" key="1">
    <citation type="submission" date="2021-08" db="EMBL/GenBank/DDBJ databases">
        <title>Hoeflea bacterium WL0058 sp. nov., isolated from the sediment.</title>
        <authorList>
            <person name="Wang L."/>
            <person name="Zhang D."/>
        </authorList>
    </citation>
    <scope>NUCLEOTIDE SEQUENCE</scope>
    <source>
        <strain evidence="2">WL0058</strain>
    </source>
</reference>
<dbReference type="EMBL" id="JAICBX010000001">
    <property type="protein sequence ID" value="MBW8636533.1"/>
    <property type="molecule type" value="Genomic_DNA"/>
</dbReference>
<dbReference type="Gene3D" id="3.40.630.30">
    <property type="match status" value="1"/>
</dbReference>
<evidence type="ECO:0000313" key="2">
    <source>
        <dbReference type="EMBL" id="MBW8636533.1"/>
    </source>
</evidence>
<dbReference type="Pfam" id="PF13480">
    <property type="entry name" value="Acetyltransf_6"/>
    <property type="match status" value="1"/>
</dbReference>
<dbReference type="InterPro" id="IPR016181">
    <property type="entry name" value="Acyl_CoA_acyltransferase"/>
</dbReference>
<dbReference type="RefSeq" id="WP_220227210.1">
    <property type="nucleotide sequence ID" value="NZ_JAICBX010000001.1"/>
</dbReference>
<evidence type="ECO:0000259" key="1">
    <source>
        <dbReference type="Pfam" id="PF13480"/>
    </source>
</evidence>
<name>A0AAE3D0A4_9HYPH</name>
<sequence>MADGTMTNTLNITCAEDIAPLEKEWRELEMLPQCSIHQSYRWCRAWSENDKRPLFIVGRFTAGAFEGRIAFILPLSIRTVGPLRIASYLGGAFNNLNFGLFHPDFIAVAAPGTMQDVVEQIREIVDVVDLLLLERHPETWRGLTHPFSALPHFEDQNNSFQVSLGEDFETVVRRGNAKRRRKKFRSSVKRLEAFGGYDYVQAATLEEARALLDCFYEQKAARFDLKGIPDVFAFQSVQELFKDLAAASFEEKRKPLEMHAIRLRVDGRPIAIAGLSVKDGHVICQFSSFESGETEIVSPGDLLFYHMIKNACESGKELFDFGVGDELFKRNWCDGETKLYDCVIALTVTGRAGAVAVAGLTHAKRIIKANPRLFTLARKARMALHRKAE</sequence>
<dbReference type="AlphaFoldDB" id="A0AAE3D0A4"/>
<proteinExistence type="predicted"/>
<organism evidence="2 3">
    <name type="scientific">Flavimaribacter sediminis</name>
    <dbReference type="NCBI Taxonomy" id="2865987"/>
    <lineage>
        <taxon>Bacteria</taxon>
        <taxon>Pseudomonadati</taxon>
        <taxon>Pseudomonadota</taxon>
        <taxon>Alphaproteobacteria</taxon>
        <taxon>Hyphomicrobiales</taxon>
        <taxon>Rhizobiaceae</taxon>
        <taxon>Flavimaribacter</taxon>
    </lineage>
</organism>
<protein>
    <submittedName>
        <fullName evidence="2">GNAT family N-acetyltransferase</fullName>
        <ecNumber evidence="2">2.3.1.-</ecNumber>
    </submittedName>
</protein>
<dbReference type="EC" id="2.3.1.-" evidence="2"/>